<sequence length="445" mass="48985">MPKWHIDSAMGRGRLLPCQTHRQCLVAFTRNGFHTSSSKLQDGVQDRPAAIDARNLAAPLRAQPVSTRNSRNEDGRNIREATGGAVDARSLGARPAGAVQSGGFTMRYNASRDGRSPGAVTSGENRIGRFTMGKTVPKEAGQSDVMARGPPASGGFTISRVYADLPTNDGARRPETMGLQERQRFPPRLPGRELVQSGEQPSRRPRTTNGIQERAPRFGADRPPRPAREGEGANRRTPRAKGSNTRRGGGTGRGGRSDRGPPVDVWSAEEKEYFEEKTEREAAKLRDFDPKLSQADLNNVRPGVMSGPRGMGALLGDRLLLARRFLNNEFMIWESKEQKADVITLAETLKAEMQRKSTQEGARTSPTLSEAQAQTDALMQKLWGGKYELVRPTQEKDIIGHVARQTDRNESYYPEDEKTLLQKIRTLLPAEQARNVGKGLKSAAR</sequence>
<protein>
    <submittedName>
        <fullName evidence="2">Uncharacterized protein</fullName>
    </submittedName>
</protein>
<evidence type="ECO:0000313" key="3">
    <source>
        <dbReference type="Proteomes" id="UP001166286"/>
    </source>
</evidence>
<keyword evidence="3" id="KW-1185">Reference proteome</keyword>
<dbReference type="EMBL" id="JAFEKC020000003">
    <property type="protein sequence ID" value="KAK0515998.1"/>
    <property type="molecule type" value="Genomic_DNA"/>
</dbReference>
<dbReference type="Proteomes" id="UP001166286">
    <property type="component" value="Unassembled WGS sequence"/>
</dbReference>
<accession>A0AA39V4L8</accession>
<evidence type="ECO:0000313" key="2">
    <source>
        <dbReference type="EMBL" id="KAK0515998.1"/>
    </source>
</evidence>
<dbReference type="AlphaFoldDB" id="A0AA39V4L8"/>
<feature type="region of interest" description="Disordered" evidence="1">
    <location>
        <begin position="108"/>
        <end position="266"/>
    </location>
</feature>
<feature type="compositionally biased region" description="Basic and acidic residues" evidence="1">
    <location>
        <begin position="214"/>
        <end position="234"/>
    </location>
</feature>
<gene>
    <name evidence="2" type="ORF">JMJ35_002032</name>
</gene>
<evidence type="ECO:0000256" key="1">
    <source>
        <dbReference type="SAM" id="MobiDB-lite"/>
    </source>
</evidence>
<comment type="caution">
    <text evidence="2">The sequence shown here is derived from an EMBL/GenBank/DDBJ whole genome shotgun (WGS) entry which is preliminary data.</text>
</comment>
<organism evidence="2 3">
    <name type="scientific">Cladonia borealis</name>
    <dbReference type="NCBI Taxonomy" id="184061"/>
    <lineage>
        <taxon>Eukaryota</taxon>
        <taxon>Fungi</taxon>
        <taxon>Dikarya</taxon>
        <taxon>Ascomycota</taxon>
        <taxon>Pezizomycotina</taxon>
        <taxon>Lecanoromycetes</taxon>
        <taxon>OSLEUM clade</taxon>
        <taxon>Lecanoromycetidae</taxon>
        <taxon>Lecanorales</taxon>
        <taxon>Lecanorineae</taxon>
        <taxon>Cladoniaceae</taxon>
        <taxon>Cladonia</taxon>
    </lineage>
</organism>
<name>A0AA39V4L8_9LECA</name>
<reference evidence="2" key="1">
    <citation type="submission" date="2023-03" db="EMBL/GenBank/DDBJ databases">
        <title>Complete genome of Cladonia borealis.</title>
        <authorList>
            <person name="Park H."/>
        </authorList>
    </citation>
    <scope>NUCLEOTIDE SEQUENCE</scope>
    <source>
        <strain evidence="2">ANT050790</strain>
    </source>
</reference>
<proteinExistence type="predicted"/>